<evidence type="ECO:0000313" key="3">
    <source>
        <dbReference type="Proteomes" id="UP001303647"/>
    </source>
</evidence>
<dbReference type="AlphaFoldDB" id="A0AAN7D0Z8"/>
<reference evidence="2" key="2">
    <citation type="submission" date="2023-05" db="EMBL/GenBank/DDBJ databases">
        <authorList>
            <consortium name="Lawrence Berkeley National Laboratory"/>
            <person name="Steindorff A."/>
            <person name="Hensen N."/>
            <person name="Bonometti L."/>
            <person name="Westerberg I."/>
            <person name="Brannstrom I.O."/>
            <person name="Guillou S."/>
            <person name="Cros-Aarteil S."/>
            <person name="Calhoun S."/>
            <person name="Haridas S."/>
            <person name="Kuo A."/>
            <person name="Mondo S."/>
            <person name="Pangilinan J."/>
            <person name="Riley R."/>
            <person name="Labutti K."/>
            <person name="Andreopoulos B."/>
            <person name="Lipzen A."/>
            <person name="Chen C."/>
            <person name="Yanf M."/>
            <person name="Daum C."/>
            <person name="Ng V."/>
            <person name="Clum A."/>
            <person name="Ohm R."/>
            <person name="Martin F."/>
            <person name="Silar P."/>
            <person name="Natvig D."/>
            <person name="Lalanne C."/>
            <person name="Gautier V."/>
            <person name="Ament-Velasquez S.L."/>
            <person name="Kruys A."/>
            <person name="Hutchinson M.I."/>
            <person name="Powell A.J."/>
            <person name="Barry K."/>
            <person name="Miller A.N."/>
            <person name="Grigoriev I.V."/>
            <person name="Debuchy R."/>
            <person name="Gladieux P."/>
            <person name="Thoren M.H."/>
            <person name="Johannesson H."/>
        </authorList>
    </citation>
    <scope>NUCLEOTIDE SEQUENCE</scope>
    <source>
        <strain evidence="2">CBS 359.72</strain>
    </source>
</reference>
<evidence type="ECO:0000256" key="1">
    <source>
        <dbReference type="SAM" id="Coils"/>
    </source>
</evidence>
<protein>
    <submittedName>
        <fullName evidence="2">Uncharacterized protein</fullName>
    </submittedName>
</protein>
<reference evidence="2" key="1">
    <citation type="journal article" date="2023" name="Mol. Phylogenet. Evol.">
        <title>Genome-scale phylogeny and comparative genomics of the fungal order Sordariales.</title>
        <authorList>
            <person name="Hensen N."/>
            <person name="Bonometti L."/>
            <person name="Westerberg I."/>
            <person name="Brannstrom I.O."/>
            <person name="Guillou S."/>
            <person name="Cros-Aarteil S."/>
            <person name="Calhoun S."/>
            <person name="Haridas S."/>
            <person name="Kuo A."/>
            <person name="Mondo S."/>
            <person name="Pangilinan J."/>
            <person name="Riley R."/>
            <person name="LaButti K."/>
            <person name="Andreopoulos B."/>
            <person name="Lipzen A."/>
            <person name="Chen C."/>
            <person name="Yan M."/>
            <person name="Daum C."/>
            <person name="Ng V."/>
            <person name="Clum A."/>
            <person name="Steindorff A."/>
            <person name="Ohm R.A."/>
            <person name="Martin F."/>
            <person name="Silar P."/>
            <person name="Natvig D.O."/>
            <person name="Lalanne C."/>
            <person name="Gautier V."/>
            <person name="Ament-Velasquez S.L."/>
            <person name="Kruys A."/>
            <person name="Hutchinson M.I."/>
            <person name="Powell A.J."/>
            <person name="Barry K."/>
            <person name="Miller A.N."/>
            <person name="Grigoriev I.V."/>
            <person name="Debuchy R."/>
            <person name="Gladieux P."/>
            <person name="Hiltunen Thoren M."/>
            <person name="Johannesson H."/>
        </authorList>
    </citation>
    <scope>NUCLEOTIDE SEQUENCE</scope>
    <source>
        <strain evidence="2">CBS 359.72</strain>
    </source>
</reference>
<dbReference type="Proteomes" id="UP001303647">
    <property type="component" value="Unassembled WGS sequence"/>
</dbReference>
<accession>A0AAN7D0Z8</accession>
<keyword evidence="3" id="KW-1185">Reference proteome</keyword>
<proteinExistence type="predicted"/>
<name>A0AAN7D0Z8_9PEZI</name>
<evidence type="ECO:0000313" key="2">
    <source>
        <dbReference type="EMBL" id="KAK4251721.1"/>
    </source>
</evidence>
<sequence>MHLAQAHTDLCRQLGQTIVKSDAAFLASAEAHANKLAQPLAAVQIRSQRRGARDGAALSWSEERSAGELVARAEEQLAQFERGVAGLWAEWAAAESEVRALLRGMVIPLASPLSGEGYAGDGETGDGAVDDGEGEQLLRRLREAIEREIECAEEDVFELGEEAVTLMKGIEKDFRKDTLADLHIFFQSIDEP</sequence>
<gene>
    <name evidence="2" type="ORF">C7999DRAFT_27798</name>
</gene>
<organism evidence="2 3">
    <name type="scientific">Corynascus novoguineensis</name>
    <dbReference type="NCBI Taxonomy" id="1126955"/>
    <lineage>
        <taxon>Eukaryota</taxon>
        <taxon>Fungi</taxon>
        <taxon>Dikarya</taxon>
        <taxon>Ascomycota</taxon>
        <taxon>Pezizomycotina</taxon>
        <taxon>Sordariomycetes</taxon>
        <taxon>Sordariomycetidae</taxon>
        <taxon>Sordariales</taxon>
        <taxon>Chaetomiaceae</taxon>
        <taxon>Corynascus</taxon>
    </lineage>
</organism>
<keyword evidence="1" id="KW-0175">Coiled coil</keyword>
<feature type="coiled-coil region" evidence="1">
    <location>
        <begin position="135"/>
        <end position="162"/>
    </location>
</feature>
<comment type="caution">
    <text evidence="2">The sequence shown here is derived from an EMBL/GenBank/DDBJ whole genome shotgun (WGS) entry which is preliminary data.</text>
</comment>
<dbReference type="EMBL" id="MU857604">
    <property type="protein sequence ID" value="KAK4251721.1"/>
    <property type="molecule type" value="Genomic_DNA"/>
</dbReference>